<evidence type="ECO:0000256" key="6">
    <source>
        <dbReference type="SAM" id="MobiDB-lite"/>
    </source>
</evidence>
<dbReference type="PANTHER" id="PTHR12875">
    <property type="entry name" value="GOLGI TO ER TRAFFIC PROTEIN 4 HOMOLOG"/>
    <property type="match status" value="1"/>
</dbReference>
<keyword evidence="8" id="KW-1185">Reference proteome</keyword>
<evidence type="ECO:0000313" key="8">
    <source>
        <dbReference type="Proteomes" id="UP000694399"/>
    </source>
</evidence>
<reference evidence="7" key="1">
    <citation type="journal article" date="2019" name="bioRxiv">
        <title>Long live the king: chromosome-level assembly of the lion (Panthera leo) using linked-read, Hi-C, and long read data.</title>
        <authorList>
            <person name="Armstrong E.E."/>
            <person name="Taylor R.W."/>
            <person name="Miller D.E."/>
            <person name="Kaelin C."/>
            <person name="Barsh G."/>
            <person name="Hadly E.A."/>
            <person name="Petrov D."/>
        </authorList>
    </citation>
    <scope>NUCLEOTIDE SEQUENCE [LARGE SCALE GENOMIC DNA]</scope>
</reference>
<evidence type="ECO:0008006" key="9">
    <source>
        <dbReference type="Google" id="ProtNLM"/>
    </source>
</evidence>
<comment type="subunit">
    <text evidence="5">Component of the BAG6/BAT3 complex, at least composed of BAG6, UBL4A and GET4/TRC35. Interacts with BAG6; the interaction is direct and localizes BAG6 to the cytosol. Interacts with GET3.</text>
</comment>
<proteinExistence type="inferred from homology"/>
<dbReference type="Ensembl" id="ENSPLOT00000031149.1">
    <property type="protein sequence ID" value="ENSPLOP00000028201.1"/>
    <property type="gene ID" value="ENSPLOG00000020661.1"/>
</dbReference>
<dbReference type="InterPro" id="IPR011990">
    <property type="entry name" value="TPR-like_helical_dom_sf"/>
</dbReference>
<comment type="subcellular location">
    <subcellularLocation>
        <location evidence="1">Cytoplasm</location>
        <location evidence="1">Cytosol</location>
    </subcellularLocation>
</comment>
<accession>A0A8C8Y7P8</accession>
<feature type="compositionally biased region" description="Low complexity" evidence="6">
    <location>
        <begin position="102"/>
        <end position="116"/>
    </location>
</feature>
<dbReference type="GeneTree" id="ENSGT00390000015750"/>
<keyword evidence="3" id="KW-0813">Transport</keyword>
<dbReference type="AlphaFoldDB" id="A0A8C8Y7P8"/>
<dbReference type="Gene3D" id="1.25.40.10">
    <property type="entry name" value="Tetratricopeptide repeat domain"/>
    <property type="match status" value="1"/>
</dbReference>
<reference evidence="7" key="2">
    <citation type="submission" date="2025-08" db="UniProtKB">
        <authorList>
            <consortium name="Ensembl"/>
        </authorList>
    </citation>
    <scope>IDENTIFICATION</scope>
</reference>
<name>A0A8C8Y7P8_PANLE</name>
<keyword evidence="4" id="KW-0963">Cytoplasm</keyword>
<evidence type="ECO:0000256" key="4">
    <source>
        <dbReference type="ARBA" id="ARBA00022490"/>
    </source>
</evidence>
<reference evidence="7" key="3">
    <citation type="submission" date="2025-09" db="UniProtKB">
        <authorList>
            <consortium name="Ensembl"/>
        </authorList>
    </citation>
    <scope>IDENTIFICATION</scope>
</reference>
<evidence type="ECO:0000256" key="2">
    <source>
        <dbReference type="ARBA" id="ARBA00005351"/>
    </source>
</evidence>
<dbReference type="Pfam" id="PF04190">
    <property type="entry name" value="GET4"/>
    <property type="match status" value="1"/>
</dbReference>
<evidence type="ECO:0000256" key="5">
    <source>
        <dbReference type="ARBA" id="ARBA00065098"/>
    </source>
</evidence>
<dbReference type="GO" id="GO:0045048">
    <property type="term" value="P:protein insertion into ER membrane"/>
    <property type="evidence" value="ECO:0007669"/>
    <property type="project" value="InterPro"/>
</dbReference>
<organism evidence="7 8">
    <name type="scientific">Panthera leo</name>
    <name type="common">Lion</name>
    <dbReference type="NCBI Taxonomy" id="9689"/>
    <lineage>
        <taxon>Eukaryota</taxon>
        <taxon>Metazoa</taxon>
        <taxon>Chordata</taxon>
        <taxon>Craniata</taxon>
        <taxon>Vertebrata</taxon>
        <taxon>Euteleostomi</taxon>
        <taxon>Mammalia</taxon>
        <taxon>Eutheria</taxon>
        <taxon>Laurasiatheria</taxon>
        <taxon>Carnivora</taxon>
        <taxon>Feliformia</taxon>
        <taxon>Felidae</taxon>
        <taxon>Pantherinae</taxon>
        <taxon>Panthera</taxon>
    </lineage>
</organism>
<feature type="region of interest" description="Disordered" evidence="6">
    <location>
        <begin position="89"/>
        <end position="206"/>
    </location>
</feature>
<evidence type="ECO:0000256" key="1">
    <source>
        <dbReference type="ARBA" id="ARBA00004514"/>
    </source>
</evidence>
<evidence type="ECO:0000313" key="7">
    <source>
        <dbReference type="Ensembl" id="ENSPLOP00000028201.1"/>
    </source>
</evidence>
<dbReference type="FunFam" id="1.25.40.10:FF:000060">
    <property type="entry name" value="Golgi to ER traffic protein 4 homolog"/>
    <property type="match status" value="1"/>
</dbReference>
<comment type="similarity">
    <text evidence="2">Belongs to the GET4 family.</text>
</comment>
<dbReference type="InterPro" id="IPR007317">
    <property type="entry name" value="GET4"/>
</dbReference>
<protein>
    <recommendedName>
        <fullName evidence="9">Golgi to ER traffic protein 4 homolog</fullName>
    </recommendedName>
</protein>
<dbReference type="PANTHER" id="PTHR12875:SF0">
    <property type="entry name" value="GOLGI TO ER TRAFFIC PROTEIN 4 HOMOLOG"/>
    <property type="match status" value="1"/>
</dbReference>
<dbReference type="GO" id="GO:0071818">
    <property type="term" value="C:BAT3 complex"/>
    <property type="evidence" value="ECO:0007669"/>
    <property type="project" value="TreeGrafter"/>
</dbReference>
<feature type="compositionally biased region" description="Low complexity" evidence="6">
    <location>
        <begin position="175"/>
        <end position="196"/>
    </location>
</feature>
<sequence length="469" mass="50163">MTCHLDFDLSLAPNPGQIRTLTSPARPAPESVKTQLLFRNLCVPTMAEMPLVSPQATLPSPAPLCLSFSPTAPQNPVVTCRRHCGVSQRAAVTCAPPPPRPAATRPPSADSATPPRGHVAARRWLHGPAPRSRGRPPARPPPAARGSSRATVEGVGRPPGRKPRGAADRACDSVSPSRSAGPMAAAAAMAEQESARNGARNRGGVQRVEGKLRASVEKGDYYEAHQMYRTLFFRYMSQSKHTEARELMCSGALLFFSHGQQNSAADLSMLVLESLEKAEVEVAADLLENLAKLFSLMDPNSPERVAFVSRALKWSSGGSGKLGHPRLHQLLALTLWKGRPRAGKALGGRVQAVPRQPPLFMPWWLLLVLAVVSSRAPGPRGARRGGFALRWSGPSCPRPATPSLLSGTSSPDGPCDGTACCVVFKLKSPLLIKHLADEGAGGMPGSFWAWLAPSALSLVLRGRERPWVW</sequence>
<evidence type="ECO:0000256" key="3">
    <source>
        <dbReference type="ARBA" id="ARBA00022448"/>
    </source>
</evidence>
<dbReference type="Proteomes" id="UP000694399">
    <property type="component" value="Chromosome F1"/>
</dbReference>